<proteinExistence type="predicted"/>
<dbReference type="PROSITE" id="PS01124">
    <property type="entry name" value="HTH_ARAC_FAMILY_2"/>
    <property type="match status" value="1"/>
</dbReference>
<dbReference type="Gene3D" id="2.60.120.10">
    <property type="entry name" value="Jelly Rolls"/>
    <property type="match status" value="1"/>
</dbReference>
<keyword evidence="2" id="KW-0238">DNA-binding</keyword>
<evidence type="ECO:0000313" key="6">
    <source>
        <dbReference type="Proteomes" id="UP001597362"/>
    </source>
</evidence>
<dbReference type="InterPro" id="IPR014710">
    <property type="entry name" value="RmlC-like_jellyroll"/>
</dbReference>
<comment type="caution">
    <text evidence="5">The sequence shown here is derived from an EMBL/GenBank/DDBJ whole genome shotgun (WGS) entry which is preliminary data.</text>
</comment>
<dbReference type="Proteomes" id="UP001597362">
    <property type="component" value="Unassembled WGS sequence"/>
</dbReference>
<evidence type="ECO:0000313" key="5">
    <source>
        <dbReference type="EMBL" id="MFD2114560.1"/>
    </source>
</evidence>
<dbReference type="RefSeq" id="WP_377769573.1">
    <property type="nucleotide sequence ID" value="NZ_JBHUHO010000007.1"/>
</dbReference>
<sequence length="298" mass="34817">MLTDTHLKPFKQTVPIKNSDFRFNIFHIIPPTREVMHLHWHEEWELIYMIKGNTAFHIGTETYYPEPGDLLFVNKGLMHTGFAIDDTSVEYFAFVFHSSVISHGFADNYQENDHIEITSPLMMGQQLVQTHISKNAANYTILISLLEQLITEYSQKQHGYRLAIRSLLHLLLVQFSRFQIEDRQEGQTGGIDEDSYEQFKQLFTYIETHYMEKLTIKTAASLVNMSESHFCRSFKKITGKTFVEYVNLHRISIAAQMLETTSLPITEIAFSIGYNSINYFSKLFKMYKHCSPSHYRNE</sequence>
<dbReference type="Gene3D" id="1.10.10.60">
    <property type="entry name" value="Homeodomain-like"/>
    <property type="match status" value="2"/>
</dbReference>
<dbReference type="InterPro" id="IPR009057">
    <property type="entry name" value="Homeodomain-like_sf"/>
</dbReference>
<dbReference type="SUPFAM" id="SSF51215">
    <property type="entry name" value="Regulatory protein AraC"/>
    <property type="match status" value="1"/>
</dbReference>
<keyword evidence="1" id="KW-0805">Transcription regulation</keyword>
<gene>
    <name evidence="5" type="ORF">ACFSJH_02215</name>
</gene>
<organism evidence="5 6">
    <name type="scientific">Paenibacillus yanchengensis</name>
    <dbReference type="NCBI Taxonomy" id="2035833"/>
    <lineage>
        <taxon>Bacteria</taxon>
        <taxon>Bacillati</taxon>
        <taxon>Bacillota</taxon>
        <taxon>Bacilli</taxon>
        <taxon>Bacillales</taxon>
        <taxon>Paenibacillaceae</taxon>
        <taxon>Paenibacillus</taxon>
    </lineage>
</organism>
<evidence type="ECO:0000256" key="2">
    <source>
        <dbReference type="ARBA" id="ARBA00023125"/>
    </source>
</evidence>
<evidence type="ECO:0000259" key="4">
    <source>
        <dbReference type="PROSITE" id="PS01124"/>
    </source>
</evidence>
<evidence type="ECO:0000256" key="1">
    <source>
        <dbReference type="ARBA" id="ARBA00023015"/>
    </source>
</evidence>
<dbReference type="SMART" id="SM00342">
    <property type="entry name" value="HTH_ARAC"/>
    <property type="match status" value="1"/>
</dbReference>
<dbReference type="SUPFAM" id="SSF46689">
    <property type="entry name" value="Homeodomain-like"/>
    <property type="match status" value="2"/>
</dbReference>
<name>A0ABW4YFR7_9BACL</name>
<dbReference type="CDD" id="cd02208">
    <property type="entry name" value="cupin_RmlC-like"/>
    <property type="match status" value="1"/>
</dbReference>
<dbReference type="PANTHER" id="PTHR43280">
    <property type="entry name" value="ARAC-FAMILY TRANSCRIPTIONAL REGULATOR"/>
    <property type="match status" value="1"/>
</dbReference>
<dbReference type="Pfam" id="PF12833">
    <property type="entry name" value="HTH_18"/>
    <property type="match status" value="1"/>
</dbReference>
<reference evidence="6" key="1">
    <citation type="journal article" date="2019" name="Int. J. Syst. Evol. Microbiol.">
        <title>The Global Catalogue of Microorganisms (GCM) 10K type strain sequencing project: providing services to taxonomists for standard genome sequencing and annotation.</title>
        <authorList>
            <consortium name="The Broad Institute Genomics Platform"/>
            <consortium name="The Broad Institute Genome Sequencing Center for Infectious Disease"/>
            <person name="Wu L."/>
            <person name="Ma J."/>
        </authorList>
    </citation>
    <scope>NUCLEOTIDE SEQUENCE [LARGE SCALE GENOMIC DNA]</scope>
    <source>
        <strain evidence="6">GH52</strain>
    </source>
</reference>
<protein>
    <submittedName>
        <fullName evidence="5">AraC family transcriptional regulator</fullName>
    </submittedName>
</protein>
<dbReference type="InterPro" id="IPR003313">
    <property type="entry name" value="AraC-bd"/>
</dbReference>
<dbReference type="InterPro" id="IPR018060">
    <property type="entry name" value="HTH_AraC"/>
</dbReference>
<keyword evidence="3" id="KW-0804">Transcription</keyword>
<dbReference type="EMBL" id="JBHUHO010000007">
    <property type="protein sequence ID" value="MFD2114560.1"/>
    <property type="molecule type" value="Genomic_DNA"/>
</dbReference>
<dbReference type="InterPro" id="IPR037923">
    <property type="entry name" value="HTH-like"/>
</dbReference>
<accession>A0ABW4YFR7</accession>
<feature type="domain" description="HTH araC/xylS-type" evidence="4">
    <location>
        <begin position="200"/>
        <end position="298"/>
    </location>
</feature>
<dbReference type="Pfam" id="PF02311">
    <property type="entry name" value="AraC_binding"/>
    <property type="match status" value="1"/>
</dbReference>
<dbReference type="InterPro" id="IPR020449">
    <property type="entry name" value="Tscrpt_reg_AraC-type_HTH"/>
</dbReference>
<evidence type="ECO:0000256" key="3">
    <source>
        <dbReference type="ARBA" id="ARBA00023163"/>
    </source>
</evidence>
<dbReference type="PANTHER" id="PTHR43280:SF28">
    <property type="entry name" value="HTH-TYPE TRANSCRIPTIONAL ACTIVATOR RHAS"/>
    <property type="match status" value="1"/>
</dbReference>
<dbReference type="PRINTS" id="PR00032">
    <property type="entry name" value="HTHARAC"/>
</dbReference>
<keyword evidence="6" id="KW-1185">Reference proteome</keyword>